<protein>
    <submittedName>
        <fullName evidence="1">Uncharacterized protein</fullName>
    </submittedName>
</protein>
<proteinExistence type="predicted"/>
<evidence type="ECO:0000313" key="2">
    <source>
        <dbReference type="Proteomes" id="UP000828390"/>
    </source>
</evidence>
<keyword evidence="2" id="KW-1185">Reference proteome</keyword>
<comment type="caution">
    <text evidence="1">The sequence shown here is derived from an EMBL/GenBank/DDBJ whole genome shotgun (WGS) entry which is preliminary data.</text>
</comment>
<gene>
    <name evidence="1" type="ORF">DPMN_180683</name>
</gene>
<dbReference type="AlphaFoldDB" id="A0A9D4EIH8"/>
<accession>A0A9D4EIH8</accession>
<sequence length="66" mass="7607">MKRLGGEMSKGEKRPGREKTVDQFFRLIAITQAFLVHGSFGILCKTTFFENLPTLPLKLWHSKIEQ</sequence>
<evidence type="ECO:0000313" key="1">
    <source>
        <dbReference type="EMBL" id="KAH3779201.1"/>
    </source>
</evidence>
<name>A0A9D4EIH8_DREPO</name>
<reference evidence="1" key="2">
    <citation type="submission" date="2020-11" db="EMBL/GenBank/DDBJ databases">
        <authorList>
            <person name="McCartney M.A."/>
            <person name="Auch B."/>
            <person name="Kono T."/>
            <person name="Mallez S."/>
            <person name="Becker A."/>
            <person name="Gohl D.M."/>
            <person name="Silverstein K.A.T."/>
            <person name="Koren S."/>
            <person name="Bechman K.B."/>
            <person name="Herman A."/>
            <person name="Abrahante J.E."/>
            <person name="Garbe J."/>
        </authorList>
    </citation>
    <scope>NUCLEOTIDE SEQUENCE</scope>
    <source>
        <strain evidence="1">Duluth1</strain>
        <tissue evidence="1">Whole animal</tissue>
    </source>
</reference>
<reference evidence="1" key="1">
    <citation type="journal article" date="2019" name="bioRxiv">
        <title>The Genome of the Zebra Mussel, Dreissena polymorpha: A Resource for Invasive Species Research.</title>
        <authorList>
            <person name="McCartney M.A."/>
            <person name="Auch B."/>
            <person name="Kono T."/>
            <person name="Mallez S."/>
            <person name="Zhang Y."/>
            <person name="Obille A."/>
            <person name="Becker A."/>
            <person name="Abrahante J.E."/>
            <person name="Garbe J."/>
            <person name="Badalamenti J.P."/>
            <person name="Herman A."/>
            <person name="Mangelson H."/>
            <person name="Liachko I."/>
            <person name="Sullivan S."/>
            <person name="Sone E.D."/>
            <person name="Koren S."/>
            <person name="Silverstein K.A.T."/>
            <person name="Beckman K.B."/>
            <person name="Gohl D.M."/>
        </authorList>
    </citation>
    <scope>NUCLEOTIDE SEQUENCE</scope>
    <source>
        <strain evidence="1">Duluth1</strain>
        <tissue evidence="1">Whole animal</tissue>
    </source>
</reference>
<organism evidence="1 2">
    <name type="scientific">Dreissena polymorpha</name>
    <name type="common">Zebra mussel</name>
    <name type="synonym">Mytilus polymorpha</name>
    <dbReference type="NCBI Taxonomy" id="45954"/>
    <lineage>
        <taxon>Eukaryota</taxon>
        <taxon>Metazoa</taxon>
        <taxon>Spiralia</taxon>
        <taxon>Lophotrochozoa</taxon>
        <taxon>Mollusca</taxon>
        <taxon>Bivalvia</taxon>
        <taxon>Autobranchia</taxon>
        <taxon>Heteroconchia</taxon>
        <taxon>Euheterodonta</taxon>
        <taxon>Imparidentia</taxon>
        <taxon>Neoheterodontei</taxon>
        <taxon>Myida</taxon>
        <taxon>Dreissenoidea</taxon>
        <taxon>Dreissenidae</taxon>
        <taxon>Dreissena</taxon>
    </lineage>
</organism>
<dbReference type="EMBL" id="JAIWYP010000009">
    <property type="protein sequence ID" value="KAH3779201.1"/>
    <property type="molecule type" value="Genomic_DNA"/>
</dbReference>
<dbReference type="Proteomes" id="UP000828390">
    <property type="component" value="Unassembled WGS sequence"/>
</dbReference>